<dbReference type="InterPro" id="IPR021309">
    <property type="entry name" value="YgaP-like_TM"/>
</dbReference>
<keyword evidence="4" id="KW-1185">Reference proteome</keyword>
<dbReference type="HOGENOM" id="CLU_2664296_0_0_0"/>
<dbReference type="AlphaFoldDB" id="R4PXK5"/>
<feature type="domain" description="Inner membrane protein YgaP-like transmembrane" evidence="2">
    <location>
        <begin position="19"/>
        <end position="69"/>
    </location>
</feature>
<feature type="transmembrane region" description="Helical" evidence="1">
    <location>
        <begin position="43"/>
        <end position="67"/>
    </location>
</feature>
<accession>R4PXK5</accession>
<keyword evidence="1" id="KW-1133">Transmembrane helix</keyword>
<dbReference type="RefSeq" id="WP_015641381.1">
    <property type="nucleotide sequence ID" value="NC_021219.1"/>
</dbReference>
<proteinExistence type="predicted"/>
<feature type="transmembrane region" description="Helical" evidence="1">
    <location>
        <begin position="20"/>
        <end position="37"/>
    </location>
</feature>
<dbReference type="EMBL" id="CP005957">
    <property type="protein sequence ID" value="AGL61931.1"/>
    <property type="molecule type" value="Genomic_DNA"/>
</dbReference>
<keyword evidence="1" id="KW-0812">Transmembrane</keyword>
<dbReference type="KEGG" id="saal:L336_0222"/>
<gene>
    <name evidence="3" type="ORF">L336_0222</name>
</gene>
<reference evidence="3 4" key="1">
    <citation type="journal article" date="2013" name="Nat. Biotechnol.">
        <title>Genome sequences of rare, uncultured bacteria obtained by differential coverage binning of multiple metagenomes.</title>
        <authorList>
            <person name="Albertsen M."/>
            <person name="Hugenholtz P."/>
            <person name="Skarshewski A."/>
            <person name="Nielsen K.L."/>
            <person name="Tyson G.W."/>
            <person name="Nielsen P.H."/>
        </authorList>
    </citation>
    <scope>NUCLEOTIDE SEQUENCE [LARGE SCALE GENOMIC DNA]</scope>
    <source>
        <strain evidence="3">TM71</strain>
    </source>
</reference>
<dbReference type="Pfam" id="PF11127">
    <property type="entry name" value="YgaP-like_TM"/>
    <property type="match status" value="1"/>
</dbReference>
<organism evidence="3 4">
    <name type="scientific">Candidatus Saccharimonas aalborgensis</name>
    <dbReference type="NCBI Taxonomy" id="1332188"/>
    <lineage>
        <taxon>Bacteria</taxon>
        <taxon>Candidatus Saccharimonadota</taxon>
        <taxon>Candidatus Saccharimonadia</taxon>
        <taxon>Candidatus Saccharimonadales</taxon>
        <taxon>Candidatus Saccharimonadaceae</taxon>
        <taxon>Candidatus Saccharimonas</taxon>
    </lineage>
</organism>
<dbReference type="Proteomes" id="UP000013893">
    <property type="component" value="Chromosome"/>
</dbReference>
<evidence type="ECO:0000313" key="4">
    <source>
        <dbReference type="Proteomes" id="UP000013893"/>
    </source>
</evidence>
<evidence type="ECO:0000313" key="3">
    <source>
        <dbReference type="EMBL" id="AGL61931.1"/>
    </source>
</evidence>
<evidence type="ECO:0000259" key="2">
    <source>
        <dbReference type="Pfam" id="PF11127"/>
    </source>
</evidence>
<name>R4PXK5_9BACT</name>
<protein>
    <recommendedName>
        <fullName evidence="2">Inner membrane protein YgaP-like transmembrane domain-containing protein</fullName>
    </recommendedName>
</protein>
<keyword evidence="1" id="KW-0472">Membrane</keyword>
<sequence>MNRALLIKIVDVAASIYGRMLRILLGAWLVYTAFGTLRDPWQWIVGDLGLLLIVSGLLGACLLNKLIGKPIITRR</sequence>
<evidence type="ECO:0000256" key="1">
    <source>
        <dbReference type="SAM" id="Phobius"/>
    </source>
</evidence>